<dbReference type="InterPro" id="IPR052157">
    <property type="entry name" value="BCAA_transport_permease"/>
</dbReference>
<keyword evidence="6 9" id="KW-1133">Transmembrane helix</keyword>
<dbReference type="PANTHER" id="PTHR11795:SF445">
    <property type="entry name" value="AMINO ACID ABC TRANSPORTER PERMEASE PROTEIN"/>
    <property type="match status" value="1"/>
</dbReference>
<feature type="transmembrane region" description="Helical" evidence="9">
    <location>
        <begin position="40"/>
        <end position="58"/>
    </location>
</feature>
<gene>
    <name evidence="10" type="ORF">R7226_01740</name>
</gene>
<feature type="transmembrane region" description="Helical" evidence="9">
    <location>
        <begin position="147"/>
        <end position="172"/>
    </location>
</feature>
<keyword evidence="7 9" id="KW-0472">Membrane</keyword>
<dbReference type="EMBL" id="JAWSTH010000002">
    <property type="protein sequence ID" value="MDW5593041.1"/>
    <property type="molecule type" value="Genomic_DNA"/>
</dbReference>
<comment type="caution">
    <text evidence="10">The sequence shown here is derived from an EMBL/GenBank/DDBJ whole genome shotgun (WGS) entry which is preliminary data.</text>
</comment>
<name>A0ABU4HIA6_9ACTN</name>
<accession>A0ABU4HIA6</accession>
<comment type="similarity">
    <text evidence="8">Belongs to the binding-protein-dependent transport system permease family. LivHM subfamily.</text>
</comment>
<keyword evidence="11" id="KW-1185">Reference proteome</keyword>
<keyword evidence="4 9" id="KW-0812">Transmembrane</keyword>
<evidence type="ECO:0000256" key="5">
    <source>
        <dbReference type="ARBA" id="ARBA00022970"/>
    </source>
</evidence>
<feature type="transmembrane region" description="Helical" evidence="9">
    <location>
        <begin position="201"/>
        <end position="221"/>
    </location>
</feature>
<evidence type="ECO:0000256" key="3">
    <source>
        <dbReference type="ARBA" id="ARBA00022475"/>
    </source>
</evidence>
<evidence type="ECO:0000256" key="9">
    <source>
        <dbReference type="SAM" id="Phobius"/>
    </source>
</evidence>
<evidence type="ECO:0000313" key="11">
    <source>
        <dbReference type="Proteomes" id="UP001284601"/>
    </source>
</evidence>
<feature type="transmembrane region" description="Helical" evidence="9">
    <location>
        <begin position="278"/>
        <end position="295"/>
    </location>
</feature>
<feature type="transmembrane region" description="Helical" evidence="9">
    <location>
        <begin position="64"/>
        <end position="82"/>
    </location>
</feature>
<evidence type="ECO:0000313" key="10">
    <source>
        <dbReference type="EMBL" id="MDW5593041.1"/>
    </source>
</evidence>
<dbReference type="InterPro" id="IPR001851">
    <property type="entry name" value="ABC_transp_permease"/>
</dbReference>
<keyword evidence="3" id="KW-1003">Cell membrane</keyword>
<dbReference type="CDD" id="cd06582">
    <property type="entry name" value="TM_PBP1_LivH_like"/>
    <property type="match status" value="1"/>
</dbReference>
<proteinExistence type="inferred from homology"/>
<organism evidence="10 11">
    <name type="scientific">Conexibacter stalactiti</name>
    <dbReference type="NCBI Taxonomy" id="1940611"/>
    <lineage>
        <taxon>Bacteria</taxon>
        <taxon>Bacillati</taxon>
        <taxon>Actinomycetota</taxon>
        <taxon>Thermoleophilia</taxon>
        <taxon>Solirubrobacterales</taxon>
        <taxon>Conexibacteraceae</taxon>
        <taxon>Conexibacter</taxon>
    </lineage>
</organism>
<reference evidence="11" key="1">
    <citation type="submission" date="2023-07" db="EMBL/GenBank/DDBJ databases">
        <title>Conexibacter stalactiti sp. nov., isolated from stalactites in a lava cave and emended description of the genus Conexibacter.</title>
        <authorList>
            <person name="Lee S.D."/>
        </authorList>
    </citation>
    <scope>NUCLEOTIDE SEQUENCE [LARGE SCALE GENOMIC DNA]</scope>
    <source>
        <strain evidence="11">KCTC 39840</strain>
    </source>
</reference>
<protein>
    <submittedName>
        <fullName evidence="10">Branched-chain amino acid ABC transporter permease</fullName>
    </submittedName>
</protein>
<evidence type="ECO:0000256" key="2">
    <source>
        <dbReference type="ARBA" id="ARBA00022448"/>
    </source>
</evidence>
<evidence type="ECO:0000256" key="8">
    <source>
        <dbReference type="ARBA" id="ARBA00037998"/>
    </source>
</evidence>
<feature type="transmembrane region" description="Helical" evidence="9">
    <location>
        <begin position="12"/>
        <end position="33"/>
    </location>
</feature>
<feature type="transmembrane region" description="Helical" evidence="9">
    <location>
        <begin position="227"/>
        <end position="247"/>
    </location>
</feature>
<keyword evidence="5" id="KW-0029">Amino-acid transport</keyword>
<dbReference type="PANTHER" id="PTHR11795">
    <property type="entry name" value="BRANCHED-CHAIN AMINO ACID TRANSPORT SYSTEM PERMEASE PROTEIN LIVH"/>
    <property type="match status" value="1"/>
</dbReference>
<dbReference type="Proteomes" id="UP001284601">
    <property type="component" value="Unassembled WGS sequence"/>
</dbReference>
<dbReference type="Pfam" id="PF02653">
    <property type="entry name" value="BPD_transp_2"/>
    <property type="match status" value="1"/>
</dbReference>
<evidence type="ECO:0000256" key="7">
    <source>
        <dbReference type="ARBA" id="ARBA00023136"/>
    </source>
</evidence>
<evidence type="ECO:0000256" key="1">
    <source>
        <dbReference type="ARBA" id="ARBA00004651"/>
    </source>
</evidence>
<evidence type="ECO:0000256" key="4">
    <source>
        <dbReference type="ARBA" id="ARBA00022692"/>
    </source>
</evidence>
<sequence>MNFTAHNVLQLLANGAVLGAFYAAIGCSFSLILTVTGRFHMAWAMSFTVAAFLAASLTENGVSFWLALLAAGIAAAGVGVAIERLIYRPLLAAGGAAGGAASALLTVVVASLGIVIVGQNLISLFWAPDGLGKSIANIDVKPVDLGGIALTSLDITAFTINVAMIAALFLILRRTKLGRNIRATSVNADMARVVGIDTKRIFLIVFGIGSFIAGVAAVPYAAKTVAVPEMGFIPVLYALLVAFLGGFRNNPLQTAAVGFGIGILEAEASLLVDLQYTQLVVYSVLFIFAASRAFVGGGRTALA</sequence>
<keyword evidence="2" id="KW-0813">Transport</keyword>
<feature type="transmembrane region" description="Helical" evidence="9">
    <location>
        <begin position="103"/>
        <end position="127"/>
    </location>
</feature>
<evidence type="ECO:0000256" key="6">
    <source>
        <dbReference type="ARBA" id="ARBA00022989"/>
    </source>
</evidence>
<comment type="subcellular location">
    <subcellularLocation>
        <location evidence="1">Cell membrane</location>
        <topology evidence="1">Multi-pass membrane protein</topology>
    </subcellularLocation>
</comment>
<dbReference type="RefSeq" id="WP_318595303.1">
    <property type="nucleotide sequence ID" value="NZ_JAWSTH010000002.1"/>
</dbReference>